<dbReference type="InterPro" id="IPR000073">
    <property type="entry name" value="AB_hydrolase_1"/>
</dbReference>
<gene>
    <name evidence="2" type="ORF">L3556_10215</name>
</gene>
<comment type="caution">
    <text evidence="2">The sequence shown here is derived from an EMBL/GenBank/DDBJ whole genome shotgun (WGS) entry which is preliminary data.</text>
</comment>
<dbReference type="PANTHER" id="PTHR46438">
    <property type="entry name" value="ALPHA/BETA-HYDROLASES SUPERFAMILY PROTEIN"/>
    <property type="match status" value="1"/>
</dbReference>
<evidence type="ECO:0000313" key="3">
    <source>
        <dbReference type="Proteomes" id="UP001154265"/>
    </source>
</evidence>
<evidence type="ECO:0000259" key="1">
    <source>
        <dbReference type="Pfam" id="PF12697"/>
    </source>
</evidence>
<name>A0ABT6F0B1_9SYNE</name>
<dbReference type="Proteomes" id="UP001154265">
    <property type="component" value="Unassembled WGS sequence"/>
</dbReference>
<sequence length="296" mass="32347">MAYCPPSFRDQKFSTNLGQMTYYTPSEAVWGSLQDRLPLIFLHSLGGGSSHYEWSKVYPAFAADYRVIAPDLIGWGASDHPAHAYQVSDYWLMTAEIIRPLAQPVAVVASSLMAGIVIRLAIQQPQLFRALCLVCPTGFNDFGNDEGRGLAGQFLGIPGLDQLVYGLGAANVIAVRNFLEQFIFADGDRLSQETVSAYLDSALQPGASHAALAALRGDLSFDLARYLPQLTVPTVIFWGEKAQLSPLETGQRLRDLNPTALRSFRVIPNAGVLPHLEVPEAVLYGISHDFLPLLNN</sequence>
<organism evidence="2 3">
    <name type="scientific">Candidatus Synechococcus calcipolaris G9</name>
    <dbReference type="NCBI Taxonomy" id="1497997"/>
    <lineage>
        <taxon>Bacteria</taxon>
        <taxon>Bacillati</taxon>
        <taxon>Cyanobacteriota</taxon>
        <taxon>Cyanophyceae</taxon>
        <taxon>Synechococcales</taxon>
        <taxon>Synechococcaceae</taxon>
        <taxon>Synechococcus</taxon>
    </lineage>
</organism>
<proteinExistence type="predicted"/>
<feature type="domain" description="AB hydrolase-1" evidence="1">
    <location>
        <begin position="39"/>
        <end position="282"/>
    </location>
</feature>
<dbReference type="GO" id="GO:0016787">
    <property type="term" value="F:hydrolase activity"/>
    <property type="evidence" value="ECO:0007669"/>
    <property type="project" value="UniProtKB-KW"/>
</dbReference>
<keyword evidence="3" id="KW-1185">Reference proteome</keyword>
<dbReference type="Pfam" id="PF12697">
    <property type="entry name" value="Abhydrolase_6"/>
    <property type="match status" value="1"/>
</dbReference>
<reference evidence="2" key="2">
    <citation type="submission" date="2022-01" db="EMBL/GenBank/DDBJ databases">
        <authorList>
            <person name="Zivanovic Y."/>
            <person name="Moreira D."/>
            <person name="Lopez-Garcia P."/>
        </authorList>
    </citation>
    <scope>NUCLEOTIDE SEQUENCE</scope>
    <source>
        <strain evidence="2">G9</strain>
    </source>
</reference>
<dbReference type="RefSeq" id="WP_277867171.1">
    <property type="nucleotide sequence ID" value="NZ_JAKKUT010000002.1"/>
</dbReference>
<dbReference type="PANTHER" id="PTHR46438:SF2">
    <property type="entry name" value="ALPHA_BETA-HYDROLASES SUPERFAMILY PROTEIN"/>
    <property type="match status" value="1"/>
</dbReference>
<evidence type="ECO:0000313" key="2">
    <source>
        <dbReference type="EMBL" id="MDG2991300.1"/>
    </source>
</evidence>
<reference evidence="2" key="1">
    <citation type="journal article" date="2022" name="Genome Biol. Evol.">
        <title>A New Gene Family Diagnostic for Intracellular Biomineralization of Amorphous Ca Carbonates by Cyanobacteria.</title>
        <authorList>
            <person name="Benzerara K."/>
            <person name="Duprat E."/>
            <person name="Bitard-Feildel T."/>
            <person name="Caumes G."/>
            <person name="Cassier-Chauvat C."/>
            <person name="Chauvat F."/>
            <person name="Dezi M."/>
            <person name="Diop S.I."/>
            <person name="Gaschignard G."/>
            <person name="Gorgen S."/>
            <person name="Gugger M."/>
            <person name="Lopez-Garcia P."/>
            <person name="Millet M."/>
            <person name="Skouri-Panet F."/>
            <person name="Moreira D."/>
            <person name="Callebaut I."/>
        </authorList>
    </citation>
    <scope>NUCLEOTIDE SEQUENCE</scope>
    <source>
        <strain evidence="2">G9</strain>
    </source>
</reference>
<dbReference type="SUPFAM" id="SSF53474">
    <property type="entry name" value="alpha/beta-Hydrolases"/>
    <property type="match status" value="1"/>
</dbReference>
<dbReference type="PRINTS" id="PR00111">
    <property type="entry name" value="ABHYDROLASE"/>
</dbReference>
<dbReference type="Gene3D" id="3.40.50.1820">
    <property type="entry name" value="alpha/beta hydrolase"/>
    <property type="match status" value="1"/>
</dbReference>
<accession>A0ABT6F0B1</accession>
<protein>
    <submittedName>
        <fullName evidence="2">Alpha/beta hydrolase</fullName>
    </submittedName>
</protein>
<dbReference type="InterPro" id="IPR029058">
    <property type="entry name" value="AB_hydrolase_fold"/>
</dbReference>
<dbReference type="EMBL" id="JAKKUT010000002">
    <property type="protein sequence ID" value="MDG2991300.1"/>
    <property type="molecule type" value="Genomic_DNA"/>
</dbReference>
<keyword evidence="2" id="KW-0378">Hydrolase</keyword>